<reference evidence="7 8" key="1">
    <citation type="submission" date="2014-07" db="EMBL/GenBank/DDBJ databases">
        <title>Genome of Flavobacterium reichenbachii LMG 25512.</title>
        <authorList>
            <person name="Stropko S.J."/>
            <person name="Pipes S.E."/>
            <person name="Newman J.D."/>
        </authorList>
    </citation>
    <scope>NUCLEOTIDE SEQUENCE [LARGE SCALE GENOMIC DNA]</scope>
    <source>
        <strain evidence="7 8">LMG 25512</strain>
    </source>
</reference>
<evidence type="ECO:0000256" key="4">
    <source>
        <dbReference type="ARBA" id="ARBA00023136"/>
    </source>
</evidence>
<evidence type="ECO:0000313" key="8">
    <source>
        <dbReference type="Proteomes" id="UP000028715"/>
    </source>
</evidence>
<feature type="domain" description="O-antigen ligase-related" evidence="6">
    <location>
        <begin position="238"/>
        <end position="382"/>
    </location>
</feature>
<dbReference type="EMBL" id="JPRL01000001">
    <property type="protein sequence ID" value="KFF05191.1"/>
    <property type="molecule type" value="Genomic_DNA"/>
</dbReference>
<name>A0A085ZL77_9FLAO</name>
<organism evidence="7 8">
    <name type="scientific">Flavobacterium reichenbachii</name>
    <dbReference type="NCBI Taxonomy" id="362418"/>
    <lineage>
        <taxon>Bacteria</taxon>
        <taxon>Pseudomonadati</taxon>
        <taxon>Bacteroidota</taxon>
        <taxon>Flavobacteriia</taxon>
        <taxon>Flavobacteriales</taxon>
        <taxon>Flavobacteriaceae</taxon>
        <taxon>Flavobacterium</taxon>
    </lineage>
</organism>
<feature type="transmembrane region" description="Helical" evidence="5">
    <location>
        <begin position="102"/>
        <end position="120"/>
    </location>
</feature>
<dbReference type="AlphaFoldDB" id="A0A085ZL77"/>
<feature type="transmembrane region" description="Helical" evidence="5">
    <location>
        <begin position="402"/>
        <end position="420"/>
    </location>
</feature>
<proteinExistence type="predicted"/>
<feature type="transmembrane region" description="Helical" evidence="5">
    <location>
        <begin position="132"/>
        <end position="150"/>
    </location>
</feature>
<feature type="transmembrane region" description="Helical" evidence="5">
    <location>
        <begin position="82"/>
        <end position="97"/>
    </location>
</feature>
<dbReference type="PANTHER" id="PTHR37422">
    <property type="entry name" value="TEICHURONIC ACID BIOSYNTHESIS PROTEIN TUAE"/>
    <property type="match status" value="1"/>
</dbReference>
<dbReference type="eggNOG" id="COG3307">
    <property type="taxonomic scope" value="Bacteria"/>
</dbReference>
<evidence type="ECO:0000256" key="5">
    <source>
        <dbReference type="SAM" id="Phobius"/>
    </source>
</evidence>
<keyword evidence="8" id="KW-1185">Reference proteome</keyword>
<keyword evidence="3 5" id="KW-1133">Transmembrane helix</keyword>
<evidence type="ECO:0000256" key="1">
    <source>
        <dbReference type="ARBA" id="ARBA00004141"/>
    </source>
</evidence>
<comment type="caution">
    <text evidence="7">The sequence shown here is derived from an EMBL/GenBank/DDBJ whole genome shotgun (WGS) entry which is preliminary data.</text>
</comment>
<feature type="transmembrane region" description="Helical" evidence="5">
    <location>
        <begin position="253"/>
        <end position="270"/>
    </location>
</feature>
<keyword evidence="2 5" id="KW-0812">Transmembrane</keyword>
<evidence type="ECO:0000256" key="3">
    <source>
        <dbReference type="ARBA" id="ARBA00022989"/>
    </source>
</evidence>
<feature type="transmembrane region" description="Helical" evidence="5">
    <location>
        <begin position="282"/>
        <end position="300"/>
    </location>
</feature>
<dbReference type="Pfam" id="PF04932">
    <property type="entry name" value="Wzy_C"/>
    <property type="match status" value="1"/>
</dbReference>
<feature type="transmembrane region" description="Helical" evidence="5">
    <location>
        <begin position="201"/>
        <end position="222"/>
    </location>
</feature>
<dbReference type="Proteomes" id="UP000028715">
    <property type="component" value="Unassembled WGS sequence"/>
</dbReference>
<evidence type="ECO:0000313" key="7">
    <source>
        <dbReference type="EMBL" id="KFF05191.1"/>
    </source>
</evidence>
<feature type="transmembrane region" description="Helical" evidence="5">
    <location>
        <begin position="162"/>
        <end position="181"/>
    </location>
</feature>
<dbReference type="InterPro" id="IPR007016">
    <property type="entry name" value="O-antigen_ligase-rel_domated"/>
</dbReference>
<accession>A0A085ZL77</accession>
<dbReference type="STRING" id="362418.IW19_06430"/>
<dbReference type="GO" id="GO:0016020">
    <property type="term" value="C:membrane"/>
    <property type="evidence" value="ECO:0007669"/>
    <property type="project" value="UniProtKB-SubCell"/>
</dbReference>
<comment type="subcellular location">
    <subcellularLocation>
        <location evidence="1">Membrane</location>
        <topology evidence="1">Multi-pass membrane protein</topology>
    </subcellularLocation>
</comment>
<sequence>MEKSSLSYLYLILFHVFIGVLVFILPLISTLYTLSIVVFGLAFIIKSKNKNNEVLIMSAYVIGAEVLLRMTGGAILNEAGKYIIMIFMFTAIIYSGFSNRAFIYWVFFIFLIPGVIVSVFSLNFDTDIRKAIAFNITGPVCLGMCAIYCFERRISYERLKSVITVLSLPLVSTAVYLFLYAPSVKEVVKGTDSNFLTSGGFGPNQVSTVLGLGLFIFFVQFLLNSKNKLLLMINASFVLIFAFRGIVTFSRGGVITAIVMIALLLMVLYYQGNSRAKSKIGVVVIITFLAGLGVWGYSSLQTSGLINKRYANKDALGRVKKSKLSGRETLIASEFQMFLDNPILGVGVGKNKEIRKEETGINAASHNEVTRMVAEHGTFGILDLMILLFTPLILFANDRRNIFALSFLAFWFLTINHAAMRTAAPAFVYGLALLSVVAKKPEKEESTLN</sequence>
<protein>
    <submittedName>
        <fullName evidence="7">Membrane protein</fullName>
    </submittedName>
</protein>
<dbReference type="InterPro" id="IPR051533">
    <property type="entry name" value="WaaL-like"/>
</dbReference>
<gene>
    <name evidence="7" type="ORF">IW19_06430</name>
</gene>
<feature type="transmembrane region" description="Helical" evidence="5">
    <location>
        <begin position="229"/>
        <end position="247"/>
    </location>
</feature>
<dbReference type="PANTHER" id="PTHR37422:SF17">
    <property type="entry name" value="O-ANTIGEN LIGASE"/>
    <property type="match status" value="1"/>
</dbReference>
<evidence type="ECO:0000259" key="6">
    <source>
        <dbReference type="Pfam" id="PF04932"/>
    </source>
</evidence>
<keyword evidence="4 5" id="KW-0472">Membrane</keyword>
<feature type="transmembrane region" description="Helical" evidence="5">
    <location>
        <begin position="377"/>
        <end position="395"/>
    </location>
</feature>
<dbReference type="RefSeq" id="WP_035682351.1">
    <property type="nucleotide sequence ID" value="NZ_JPRL01000001.1"/>
</dbReference>
<feature type="transmembrane region" description="Helical" evidence="5">
    <location>
        <begin position="54"/>
        <end position="76"/>
    </location>
</feature>
<dbReference type="OrthoDB" id="1118890at2"/>
<feature type="transmembrane region" description="Helical" evidence="5">
    <location>
        <begin position="12"/>
        <end position="45"/>
    </location>
</feature>
<evidence type="ECO:0000256" key="2">
    <source>
        <dbReference type="ARBA" id="ARBA00022692"/>
    </source>
</evidence>